<keyword evidence="2" id="KW-1185">Reference proteome</keyword>
<dbReference type="RefSeq" id="WP_425544707.1">
    <property type="nucleotide sequence ID" value="NZ_BAAACG010000009.1"/>
</dbReference>
<gene>
    <name evidence="1" type="ORF">GCM10008906_20480</name>
</gene>
<reference evidence="2" key="1">
    <citation type="journal article" date="2019" name="Int. J. Syst. Evol. Microbiol.">
        <title>The Global Catalogue of Microorganisms (GCM) 10K type strain sequencing project: providing services to taxonomists for standard genome sequencing and annotation.</title>
        <authorList>
            <consortium name="The Broad Institute Genomics Platform"/>
            <consortium name="The Broad Institute Genome Sequencing Center for Infectious Disease"/>
            <person name="Wu L."/>
            <person name="Ma J."/>
        </authorList>
    </citation>
    <scope>NUCLEOTIDE SEQUENCE [LARGE SCALE GENOMIC DNA]</scope>
    <source>
        <strain evidence="2">JCM 1407</strain>
    </source>
</reference>
<dbReference type="InterPro" id="IPR012349">
    <property type="entry name" value="Split_barrel_FMN-bd"/>
</dbReference>
<protein>
    <submittedName>
        <fullName evidence="1">Pyridoxamine 5'-phosphate oxidase family protein</fullName>
    </submittedName>
</protein>
<dbReference type="EMBL" id="BAAACG010000009">
    <property type="protein sequence ID" value="GAA0740470.1"/>
    <property type="molecule type" value="Genomic_DNA"/>
</dbReference>
<dbReference type="Pfam" id="PF12900">
    <property type="entry name" value="Pyridox_ox_2"/>
    <property type="match status" value="1"/>
</dbReference>
<accession>A0ABP3UQD6</accession>
<sequence>MYKSDKEKVTKVFRKMRRDDKKLTIEESIDILNRGEVGVLSTISSYGYPYGVPLNYAVKEGHIYFHCAKEGYKLENIKNNARVSFCVVSDVELLPSKFDTNYKSVIVFGKAKEVLGEEKIDGLKAIVNKYSKNYLKEGEKYIENASKNIKIIKIDVEHITGKGQK</sequence>
<name>A0ABP3UQD6_9CLOT</name>
<evidence type="ECO:0000313" key="2">
    <source>
        <dbReference type="Proteomes" id="UP001501510"/>
    </source>
</evidence>
<dbReference type="Gene3D" id="2.30.110.10">
    <property type="entry name" value="Electron Transport, Fmn-binding Protein, Chain A"/>
    <property type="match status" value="1"/>
</dbReference>
<dbReference type="PANTHER" id="PTHR34071:SF2">
    <property type="entry name" value="FLAVIN-NUCLEOTIDE-BINDING PROTEIN"/>
    <property type="match status" value="1"/>
</dbReference>
<dbReference type="SUPFAM" id="SSF50475">
    <property type="entry name" value="FMN-binding split barrel"/>
    <property type="match status" value="1"/>
</dbReference>
<dbReference type="Proteomes" id="UP001501510">
    <property type="component" value="Unassembled WGS sequence"/>
</dbReference>
<comment type="caution">
    <text evidence="1">The sequence shown here is derived from an EMBL/GenBank/DDBJ whole genome shotgun (WGS) entry which is preliminary data.</text>
</comment>
<proteinExistence type="predicted"/>
<dbReference type="PANTHER" id="PTHR34071">
    <property type="entry name" value="5-NITROIMIDAZOLE ANTIBIOTICS RESISTANCE PROTEIN, NIMA-FAMILY-RELATED PROTEIN-RELATED"/>
    <property type="match status" value="1"/>
</dbReference>
<evidence type="ECO:0000313" key="1">
    <source>
        <dbReference type="EMBL" id="GAA0740470.1"/>
    </source>
</evidence>
<dbReference type="InterPro" id="IPR024747">
    <property type="entry name" value="Pyridox_Oxase-rel"/>
</dbReference>
<organism evidence="1 2">
    <name type="scientific">Clostridium oceanicum</name>
    <dbReference type="NCBI Taxonomy" id="1543"/>
    <lineage>
        <taxon>Bacteria</taxon>
        <taxon>Bacillati</taxon>
        <taxon>Bacillota</taxon>
        <taxon>Clostridia</taxon>
        <taxon>Eubacteriales</taxon>
        <taxon>Clostridiaceae</taxon>
        <taxon>Clostridium</taxon>
    </lineage>
</organism>